<sequence length="69" mass="8123">MCAMIGNMFVDLRSGLPVSRRRQDCRKLIDIRMGVHVPQHARLSGLIHRLLHSKRQGSAWSFIDFFSWW</sequence>
<evidence type="ECO:0000313" key="2">
    <source>
        <dbReference type="Proteomes" id="UP000325579"/>
    </source>
</evidence>
<protein>
    <submittedName>
        <fullName evidence="1">Uncharacterized protein</fullName>
    </submittedName>
</protein>
<reference evidence="1 2" key="1">
    <citation type="submission" date="2019-04" db="EMBL/GenBank/DDBJ databases">
        <authorList>
            <consortium name="DOE Joint Genome Institute"/>
            <person name="Mondo S."/>
            <person name="Kjaerbolling I."/>
            <person name="Vesth T."/>
            <person name="Frisvad J.C."/>
            <person name="Nybo J.L."/>
            <person name="Theobald S."/>
            <person name="Kildgaard S."/>
            <person name="Isbrandt T."/>
            <person name="Kuo A."/>
            <person name="Sato A."/>
            <person name="Lyhne E.K."/>
            <person name="Kogle M.E."/>
            <person name="Wiebenga A."/>
            <person name="Kun R.S."/>
            <person name="Lubbers R.J."/>
            <person name="Makela M.R."/>
            <person name="Barry K."/>
            <person name="Chovatia M."/>
            <person name="Clum A."/>
            <person name="Daum C."/>
            <person name="Haridas S."/>
            <person name="He G."/>
            <person name="LaButti K."/>
            <person name="Lipzen A."/>
            <person name="Riley R."/>
            <person name="Salamov A."/>
            <person name="Simmons B.A."/>
            <person name="Magnuson J.K."/>
            <person name="Henrissat B."/>
            <person name="Mortensen U.H."/>
            <person name="Larsen T.O."/>
            <person name="Devries R.P."/>
            <person name="Grigoriev I.V."/>
            <person name="Machida M."/>
            <person name="Baker S.E."/>
            <person name="Andersen M.R."/>
            <person name="Cantor M.N."/>
            <person name="Hua S.X."/>
        </authorList>
    </citation>
    <scope>NUCLEOTIDE SEQUENCE [LARGE SCALE GENOMIC DNA]</scope>
    <source>
        <strain evidence="1 2">CBS 119388</strain>
    </source>
</reference>
<dbReference type="GeneID" id="43663935"/>
<accession>A0A5N7D7B2</accession>
<name>A0A5N7D7B2_9EURO</name>
<evidence type="ECO:0000313" key="1">
    <source>
        <dbReference type="EMBL" id="KAE8402107.1"/>
    </source>
</evidence>
<dbReference type="EMBL" id="ML736792">
    <property type="protein sequence ID" value="KAE8402107.1"/>
    <property type="molecule type" value="Genomic_DNA"/>
</dbReference>
<gene>
    <name evidence="1" type="ORF">BDV37DRAFT_165863</name>
</gene>
<organism evidence="1 2">
    <name type="scientific">Aspergillus pseudonomiae</name>
    <dbReference type="NCBI Taxonomy" id="1506151"/>
    <lineage>
        <taxon>Eukaryota</taxon>
        <taxon>Fungi</taxon>
        <taxon>Dikarya</taxon>
        <taxon>Ascomycota</taxon>
        <taxon>Pezizomycotina</taxon>
        <taxon>Eurotiomycetes</taxon>
        <taxon>Eurotiomycetidae</taxon>
        <taxon>Eurotiales</taxon>
        <taxon>Aspergillaceae</taxon>
        <taxon>Aspergillus</taxon>
        <taxon>Aspergillus subgen. Circumdati</taxon>
    </lineage>
</organism>
<dbReference type="AlphaFoldDB" id="A0A5N7D7B2"/>
<proteinExistence type="predicted"/>
<dbReference type="RefSeq" id="XP_031939426.1">
    <property type="nucleotide sequence ID" value="XM_032079244.1"/>
</dbReference>
<dbReference type="Proteomes" id="UP000325579">
    <property type="component" value="Unassembled WGS sequence"/>
</dbReference>
<keyword evidence="2" id="KW-1185">Reference proteome</keyword>